<accession>A0ABQ4G1F8</accession>
<dbReference type="Proteomes" id="UP000603904">
    <property type="component" value="Unassembled WGS sequence"/>
</dbReference>
<dbReference type="RefSeq" id="WP_204058297.1">
    <property type="nucleotide sequence ID" value="NZ_BAAAGP010000014.1"/>
</dbReference>
<dbReference type="SUPFAM" id="SSF50346">
    <property type="entry name" value="PRC-barrel domain"/>
    <property type="match status" value="1"/>
</dbReference>
<feature type="compositionally biased region" description="Basic and acidic residues" evidence="1">
    <location>
        <begin position="178"/>
        <end position="192"/>
    </location>
</feature>
<sequence length="230" mass="24692">MITREQISMVLDHPVYDPNGDKVGEVKNVFLDDATGRPEWLCVKTGLFGTKRAFVPFKDADWVADHVEVPYEKAYVKDAPSVAPDDDGHLSPEQEHDLYSYYDLDWPTSLREDPPGLPLWDPAGESPVLADEPATAGGEAGGLRPDGETRHREGDPAGERRLPYDDPYGAYTGAGTDVRTDASRDAGTRADTDAGTGTDAGIGSVPDADASRDDRRGGTEGDAGSGRHAH</sequence>
<dbReference type="Pfam" id="PF05239">
    <property type="entry name" value="PRC"/>
    <property type="match status" value="1"/>
</dbReference>
<feature type="compositionally biased region" description="Low complexity" evidence="1">
    <location>
        <begin position="193"/>
        <end position="203"/>
    </location>
</feature>
<feature type="domain" description="PRC-barrel" evidence="2">
    <location>
        <begin position="10"/>
        <end position="71"/>
    </location>
</feature>
<dbReference type="InterPro" id="IPR011033">
    <property type="entry name" value="PRC_barrel-like_sf"/>
</dbReference>
<evidence type="ECO:0000313" key="4">
    <source>
        <dbReference type="Proteomes" id="UP000603904"/>
    </source>
</evidence>
<protein>
    <recommendedName>
        <fullName evidence="2">PRC-barrel domain-containing protein</fullName>
    </recommendedName>
</protein>
<feature type="compositionally biased region" description="Basic and acidic residues" evidence="1">
    <location>
        <begin position="145"/>
        <end position="164"/>
    </location>
</feature>
<name>A0ABQ4G1F8_9ACTN</name>
<keyword evidence="4" id="KW-1185">Reference proteome</keyword>
<dbReference type="EMBL" id="BOOC01000017">
    <property type="protein sequence ID" value="GIH40913.1"/>
    <property type="molecule type" value="Genomic_DNA"/>
</dbReference>
<reference evidence="3 4" key="1">
    <citation type="submission" date="2021-01" db="EMBL/GenBank/DDBJ databases">
        <title>Whole genome shotgun sequence of Microbispora corallina NBRC 16416.</title>
        <authorList>
            <person name="Komaki H."/>
            <person name="Tamura T."/>
        </authorList>
    </citation>
    <scope>NUCLEOTIDE SEQUENCE [LARGE SCALE GENOMIC DNA]</scope>
    <source>
        <strain evidence="3 4">NBRC 16416</strain>
    </source>
</reference>
<organism evidence="3 4">
    <name type="scientific">Microbispora corallina</name>
    <dbReference type="NCBI Taxonomy" id="83302"/>
    <lineage>
        <taxon>Bacteria</taxon>
        <taxon>Bacillati</taxon>
        <taxon>Actinomycetota</taxon>
        <taxon>Actinomycetes</taxon>
        <taxon>Streptosporangiales</taxon>
        <taxon>Streptosporangiaceae</taxon>
        <taxon>Microbispora</taxon>
    </lineage>
</organism>
<dbReference type="Gene3D" id="3.90.50.10">
    <property type="entry name" value="Photosynthetic Reaction Center, subunit H, domain 2"/>
    <property type="match status" value="1"/>
</dbReference>
<dbReference type="InterPro" id="IPR014747">
    <property type="entry name" value="Bac_photo_RC_H_C"/>
</dbReference>
<feature type="compositionally biased region" description="Basic and acidic residues" evidence="1">
    <location>
        <begin position="209"/>
        <end position="219"/>
    </location>
</feature>
<comment type="caution">
    <text evidence="3">The sequence shown here is derived from an EMBL/GenBank/DDBJ whole genome shotgun (WGS) entry which is preliminary data.</text>
</comment>
<feature type="region of interest" description="Disordered" evidence="1">
    <location>
        <begin position="113"/>
        <end position="230"/>
    </location>
</feature>
<evidence type="ECO:0000313" key="3">
    <source>
        <dbReference type="EMBL" id="GIH40913.1"/>
    </source>
</evidence>
<gene>
    <name evidence="3" type="ORF">Mco01_39130</name>
</gene>
<proteinExistence type="predicted"/>
<evidence type="ECO:0000256" key="1">
    <source>
        <dbReference type="SAM" id="MobiDB-lite"/>
    </source>
</evidence>
<evidence type="ECO:0000259" key="2">
    <source>
        <dbReference type="Pfam" id="PF05239"/>
    </source>
</evidence>
<dbReference type="InterPro" id="IPR027275">
    <property type="entry name" value="PRC-brl_dom"/>
</dbReference>